<reference evidence="2" key="1">
    <citation type="journal article" date="2019" name="Int. J. Syst. Evol. Microbiol.">
        <title>The Global Catalogue of Microorganisms (GCM) 10K type strain sequencing project: providing services to taxonomists for standard genome sequencing and annotation.</title>
        <authorList>
            <consortium name="The Broad Institute Genomics Platform"/>
            <consortium name="The Broad Institute Genome Sequencing Center for Infectious Disease"/>
            <person name="Wu L."/>
            <person name="Ma J."/>
        </authorList>
    </citation>
    <scope>NUCLEOTIDE SEQUENCE [LARGE SCALE GENOMIC DNA]</scope>
    <source>
        <strain evidence="2">DT72</strain>
    </source>
</reference>
<dbReference type="Proteomes" id="UP001597286">
    <property type="component" value="Unassembled WGS sequence"/>
</dbReference>
<evidence type="ECO:0000313" key="2">
    <source>
        <dbReference type="Proteomes" id="UP001597286"/>
    </source>
</evidence>
<organism evidence="1 2">
    <name type="scientific">Rhodococcus gannanensis</name>
    <dbReference type="NCBI Taxonomy" id="1960308"/>
    <lineage>
        <taxon>Bacteria</taxon>
        <taxon>Bacillati</taxon>
        <taxon>Actinomycetota</taxon>
        <taxon>Actinomycetes</taxon>
        <taxon>Mycobacteriales</taxon>
        <taxon>Nocardiaceae</taxon>
        <taxon>Rhodococcus</taxon>
    </lineage>
</organism>
<gene>
    <name evidence="1" type="ORF">ACFSJG_00585</name>
</gene>
<evidence type="ECO:0000313" key="1">
    <source>
        <dbReference type="EMBL" id="MFD1810697.1"/>
    </source>
</evidence>
<dbReference type="RefSeq" id="WP_378483256.1">
    <property type="nucleotide sequence ID" value="NZ_JBHUFB010000001.1"/>
</dbReference>
<dbReference type="EMBL" id="JBHUFB010000001">
    <property type="protein sequence ID" value="MFD1810697.1"/>
    <property type="molecule type" value="Genomic_DNA"/>
</dbReference>
<accession>A0ABW4NWX0</accession>
<name>A0ABW4NWX0_9NOCA</name>
<proteinExistence type="predicted"/>
<keyword evidence="2" id="KW-1185">Reference proteome</keyword>
<comment type="caution">
    <text evidence="1">The sequence shown here is derived from an EMBL/GenBank/DDBJ whole genome shotgun (WGS) entry which is preliminary data.</text>
</comment>
<protein>
    <submittedName>
        <fullName evidence="1">Uncharacterized protein</fullName>
    </submittedName>
</protein>
<sequence length="102" mass="9815">MSSGIGRRLVAGVAVTAALAGGTVLGAGPASAAQLVPITVFGSADSASQVPDGNVGIGGIVDTFLFLYGFCTPGVLAMSSGSDVPDIVAENCVSNGYQPGIG</sequence>